<keyword evidence="3" id="KW-1185">Reference proteome</keyword>
<dbReference type="Proteomes" id="UP000280960">
    <property type="component" value="Chromosome"/>
</dbReference>
<evidence type="ECO:0000313" key="3">
    <source>
        <dbReference type="Proteomes" id="UP000280960"/>
    </source>
</evidence>
<evidence type="ECO:0000256" key="1">
    <source>
        <dbReference type="SAM" id="Phobius"/>
    </source>
</evidence>
<proteinExistence type="predicted"/>
<feature type="transmembrane region" description="Helical" evidence="1">
    <location>
        <begin position="6"/>
        <end position="24"/>
    </location>
</feature>
<feature type="transmembrane region" description="Helical" evidence="1">
    <location>
        <begin position="45"/>
        <end position="78"/>
    </location>
</feature>
<keyword evidence="1" id="KW-0472">Membrane</keyword>
<dbReference type="KEGG" id="bacg:D2962_07940"/>
<protein>
    <submittedName>
        <fullName evidence="2">Uncharacterized protein</fullName>
    </submittedName>
</protein>
<sequence length="205" mass="23382">MIFNPFPYKIFFGIFLTGIVIKIMDDYMDREFDKLINRDNTTKILGSGVLPYALFIFSLACILNPVTAVSLFFASFATGMAGNLNAKMPSGLYGYQEALITIVMGLVLFGVMEMFSSLLLIIAIQLWDDYVDYNSDRYSIKNWAFILGKNECLLLGIIFFILSVYLDYFKALSGIFSMWIIVYIIKLWFNYIDKPQNSGEEVPGE</sequence>
<keyword evidence="1" id="KW-0812">Transmembrane</keyword>
<gene>
    <name evidence="2" type="ORF">D2962_07940</name>
</gene>
<feature type="transmembrane region" description="Helical" evidence="1">
    <location>
        <begin position="143"/>
        <end position="165"/>
    </location>
</feature>
<feature type="transmembrane region" description="Helical" evidence="1">
    <location>
        <begin position="98"/>
        <end position="122"/>
    </location>
</feature>
<organism evidence="2 3">
    <name type="scientific">Biomaibacter acetigenes</name>
    <dbReference type="NCBI Taxonomy" id="2316383"/>
    <lineage>
        <taxon>Bacteria</taxon>
        <taxon>Bacillati</taxon>
        <taxon>Bacillota</taxon>
        <taxon>Clostridia</taxon>
        <taxon>Thermosediminibacterales</taxon>
        <taxon>Tepidanaerobacteraceae</taxon>
        <taxon>Biomaibacter</taxon>
    </lineage>
</organism>
<reference evidence="2 3" key="1">
    <citation type="submission" date="2018-10" db="EMBL/GenBank/DDBJ databases">
        <authorList>
            <person name="Zhang X."/>
        </authorList>
    </citation>
    <scope>NUCLEOTIDE SEQUENCE [LARGE SCALE GENOMIC DNA]</scope>
    <source>
        <strain evidence="2 3">SK-G1</strain>
    </source>
</reference>
<accession>A0A3G2R9N1</accession>
<feature type="transmembrane region" description="Helical" evidence="1">
    <location>
        <begin position="171"/>
        <end position="189"/>
    </location>
</feature>
<keyword evidence="1" id="KW-1133">Transmembrane helix</keyword>
<dbReference type="EMBL" id="CP033169">
    <property type="protein sequence ID" value="AYO32244.1"/>
    <property type="molecule type" value="Genomic_DNA"/>
</dbReference>
<name>A0A3G2R9N1_9FIRM</name>
<dbReference type="AlphaFoldDB" id="A0A3G2R9N1"/>
<evidence type="ECO:0000313" key="2">
    <source>
        <dbReference type="EMBL" id="AYO32244.1"/>
    </source>
</evidence>